<dbReference type="InterPro" id="IPR006342">
    <property type="entry name" value="FkbM_mtfrase"/>
</dbReference>
<organism evidence="2">
    <name type="scientific">Schlesneria paludicola</name>
    <dbReference type="NCBI Taxonomy" id="360056"/>
    <lineage>
        <taxon>Bacteria</taxon>
        <taxon>Pseudomonadati</taxon>
        <taxon>Planctomycetota</taxon>
        <taxon>Planctomycetia</taxon>
        <taxon>Planctomycetales</taxon>
        <taxon>Planctomycetaceae</taxon>
        <taxon>Schlesneria</taxon>
    </lineage>
</organism>
<dbReference type="Pfam" id="PF05050">
    <property type="entry name" value="Methyltransf_21"/>
    <property type="match status" value="1"/>
</dbReference>
<gene>
    <name evidence="2" type="ORF">ENQ76_06620</name>
</gene>
<accession>A0A7C2JYQ1</accession>
<comment type="caution">
    <text evidence="2">The sequence shown here is derived from an EMBL/GenBank/DDBJ whole genome shotgun (WGS) entry which is preliminary data.</text>
</comment>
<dbReference type="InterPro" id="IPR052514">
    <property type="entry name" value="SAM-dependent_MTase"/>
</dbReference>
<sequence>MTGVQHKSHSQILAACRAAVSHSIRLVPWEVRASIKRIPLLAWCQRALLKHLLTDHEFVHRIDAGPAAGLLFPIVLPQDKGIWTGTYELSFVQAIAAAVDPGSICFDIGGWRGYVAGVMARAGASKVVIFEPLPANIERIRRMIELNAALAQFEVAECAVGDREGTAQFHLMPETSMGKLETSDFQSDRRGAMQIHVPVVSIDSFCETSGITHVHLIKLDIEGAELLALRGATRTLERHRPRLFVEAHSRTLTTEVTSFLAARSYSVTVLETGAPPDGRSEPEICHLVATPNPLTEPTCGGC</sequence>
<dbReference type="EMBL" id="DSOK01000193">
    <property type="protein sequence ID" value="HEN15125.1"/>
    <property type="molecule type" value="Genomic_DNA"/>
</dbReference>
<dbReference type="PANTHER" id="PTHR34203:SF15">
    <property type="entry name" value="SLL1173 PROTEIN"/>
    <property type="match status" value="1"/>
</dbReference>
<dbReference type="PANTHER" id="PTHR34203">
    <property type="entry name" value="METHYLTRANSFERASE, FKBM FAMILY PROTEIN"/>
    <property type="match status" value="1"/>
</dbReference>
<name>A0A7C2JYQ1_9PLAN</name>
<evidence type="ECO:0000259" key="1">
    <source>
        <dbReference type="Pfam" id="PF05050"/>
    </source>
</evidence>
<dbReference type="InterPro" id="IPR029063">
    <property type="entry name" value="SAM-dependent_MTases_sf"/>
</dbReference>
<dbReference type="GO" id="GO:0008168">
    <property type="term" value="F:methyltransferase activity"/>
    <property type="evidence" value="ECO:0007669"/>
    <property type="project" value="UniProtKB-KW"/>
</dbReference>
<proteinExistence type="predicted"/>
<dbReference type="Gene3D" id="3.40.50.150">
    <property type="entry name" value="Vaccinia Virus protein VP39"/>
    <property type="match status" value="1"/>
</dbReference>
<dbReference type="SUPFAM" id="SSF53335">
    <property type="entry name" value="S-adenosyl-L-methionine-dependent methyltransferases"/>
    <property type="match status" value="1"/>
</dbReference>
<keyword evidence="2" id="KW-0808">Transferase</keyword>
<protein>
    <submittedName>
        <fullName evidence="2">FkbM family methyltransferase</fullName>
    </submittedName>
</protein>
<dbReference type="GO" id="GO:0032259">
    <property type="term" value="P:methylation"/>
    <property type="evidence" value="ECO:0007669"/>
    <property type="project" value="UniProtKB-KW"/>
</dbReference>
<keyword evidence="2" id="KW-0489">Methyltransferase</keyword>
<feature type="domain" description="Methyltransferase FkbM" evidence="1">
    <location>
        <begin position="117"/>
        <end position="265"/>
    </location>
</feature>
<reference evidence="2" key="1">
    <citation type="journal article" date="2020" name="mSystems">
        <title>Genome- and Community-Level Interaction Insights into Carbon Utilization and Element Cycling Functions of Hydrothermarchaeota in Hydrothermal Sediment.</title>
        <authorList>
            <person name="Zhou Z."/>
            <person name="Liu Y."/>
            <person name="Xu W."/>
            <person name="Pan J."/>
            <person name="Luo Z.H."/>
            <person name="Li M."/>
        </authorList>
    </citation>
    <scope>NUCLEOTIDE SEQUENCE [LARGE SCALE GENOMIC DNA]</scope>
    <source>
        <strain evidence="2">SpSt-339</strain>
    </source>
</reference>
<dbReference type="AlphaFoldDB" id="A0A7C2JYQ1"/>
<evidence type="ECO:0000313" key="2">
    <source>
        <dbReference type="EMBL" id="HEN15125.1"/>
    </source>
</evidence>
<dbReference type="NCBIfam" id="TIGR01444">
    <property type="entry name" value="fkbM_fam"/>
    <property type="match status" value="1"/>
</dbReference>